<dbReference type="Proteomes" id="UP000887577">
    <property type="component" value="Unplaced"/>
</dbReference>
<evidence type="ECO:0000313" key="2">
    <source>
        <dbReference type="Proteomes" id="UP000887577"/>
    </source>
</evidence>
<dbReference type="AlphaFoldDB" id="A0A914Z9I5"/>
<feature type="compositionally biased region" description="Low complexity" evidence="1">
    <location>
        <begin position="11"/>
        <end position="22"/>
    </location>
</feature>
<sequence length="104" mass="11307">MGYSMAEILQSSSNTSSTNATAHMKRKADDWDADEEETEAKRQKLSSSSDPSTSVLPEMNEQIRSISPESVESLEPSSSAEGNVDGYESENDEDGMPKKDADGR</sequence>
<evidence type="ECO:0000256" key="1">
    <source>
        <dbReference type="SAM" id="MobiDB-lite"/>
    </source>
</evidence>
<feature type="region of interest" description="Disordered" evidence="1">
    <location>
        <begin position="1"/>
        <end position="104"/>
    </location>
</feature>
<feature type="compositionally biased region" description="Basic and acidic residues" evidence="1">
    <location>
        <begin position="95"/>
        <end position="104"/>
    </location>
</feature>
<keyword evidence="2" id="KW-1185">Reference proteome</keyword>
<name>A0A914Z9I5_9BILA</name>
<organism evidence="2 3">
    <name type="scientific">Panagrolaimus superbus</name>
    <dbReference type="NCBI Taxonomy" id="310955"/>
    <lineage>
        <taxon>Eukaryota</taxon>
        <taxon>Metazoa</taxon>
        <taxon>Ecdysozoa</taxon>
        <taxon>Nematoda</taxon>
        <taxon>Chromadorea</taxon>
        <taxon>Rhabditida</taxon>
        <taxon>Tylenchina</taxon>
        <taxon>Panagrolaimomorpha</taxon>
        <taxon>Panagrolaimoidea</taxon>
        <taxon>Panagrolaimidae</taxon>
        <taxon>Panagrolaimus</taxon>
    </lineage>
</organism>
<proteinExistence type="predicted"/>
<feature type="compositionally biased region" description="Low complexity" evidence="1">
    <location>
        <begin position="65"/>
        <end position="81"/>
    </location>
</feature>
<accession>A0A914Z9I5</accession>
<evidence type="ECO:0000313" key="3">
    <source>
        <dbReference type="WBParaSite" id="PSU_v2.g6909.t1"/>
    </source>
</evidence>
<dbReference type="WBParaSite" id="PSU_v2.g6909.t1">
    <property type="protein sequence ID" value="PSU_v2.g6909.t1"/>
    <property type="gene ID" value="PSU_v2.g6909"/>
</dbReference>
<reference evidence="3" key="1">
    <citation type="submission" date="2022-11" db="UniProtKB">
        <authorList>
            <consortium name="WormBaseParasite"/>
        </authorList>
    </citation>
    <scope>IDENTIFICATION</scope>
</reference>
<protein>
    <submittedName>
        <fullName evidence="3">Uncharacterized protein</fullName>
    </submittedName>
</protein>